<evidence type="ECO:0000313" key="9">
    <source>
        <dbReference type="EMBL" id="VEN39049.1"/>
    </source>
</evidence>
<dbReference type="EMBL" id="CAACVG010005245">
    <property type="protein sequence ID" value="VEN39049.1"/>
    <property type="molecule type" value="Genomic_DNA"/>
</dbReference>
<comment type="similarity">
    <text evidence="2 6">Belongs to the anoctamin family.</text>
</comment>
<organism evidence="9 10">
    <name type="scientific">Callosobruchus maculatus</name>
    <name type="common">Southern cowpea weevil</name>
    <name type="synonym">Pulse bruchid</name>
    <dbReference type="NCBI Taxonomy" id="64391"/>
    <lineage>
        <taxon>Eukaryota</taxon>
        <taxon>Metazoa</taxon>
        <taxon>Ecdysozoa</taxon>
        <taxon>Arthropoda</taxon>
        <taxon>Hexapoda</taxon>
        <taxon>Insecta</taxon>
        <taxon>Pterygota</taxon>
        <taxon>Neoptera</taxon>
        <taxon>Endopterygota</taxon>
        <taxon>Coleoptera</taxon>
        <taxon>Polyphaga</taxon>
        <taxon>Cucujiformia</taxon>
        <taxon>Chrysomeloidea</taxon>
        <taxon>Chrysomelidae</taxon>
        <taxon>Bruchinae</taxon>
        <taxon>Bruchini</taxon>
        <taxon>Callosobruchus</taxon>
    </lineage>
</organism>
<feature type="transmembrane region" description="Helical" evidence="6">
    <location>
        <begin position="679"/>
        <end position="699"/>
    </location>
</feature>
<comment type="caution">
    <text evidence="6">Lacks conserved residue(s) required for the propagation of feature annotation.</text>
</comment>
<feature type="transmembrane region" description="Helical" evidence="6">
    <location>
        <begin position="311"/>
        <end position="329"/>
    </location>
</feature>
<evidence type="ECO:0000313" key="10">
    <source>
        <dbReference type="Proteomes" id="UP000410492"/>
    </source>
</evidence>
<dbReference type="PANTHER" id="PTHR12308">
    <property type="entry name" value="ANOCTAMIN"/>
    <property type="match status" value="1"/>
</dbReference>
<evidence type="ECO:0000256" key="1">
    <source>
        <dbReference type="ARBA" id="ARBA00004141"/>
    </source>
</evidence>
<evidence type="ECO:0000256" key="2">
    <source>
        <dbReference type="ARBA" id="ARBA00009671"/>
    </source>
</evidence>
<proteinExistence type="inferred from homology"/>
<keyword evidence="3 6" id="KW-0812">Transmembrane</keyword>
<feature type="domain" description="Anoctamin transmembrane" evidence="8">
    <location>
        <begin position="271"/>
        <end position="716"/>
    </location>
</feature>
<feature type="transmembrane region" description="Helical" evidence="6">
    <location>
        <begin position="590"/>
        <end position="613"/>
    </location>
</feature>
<dbReference type="InterPro" id="IPR049452">
    <property type="entry name" value="Anoctamin_TM"/>
</dbReference>
<dbReference type="GO" id="GO:0005254">
    <property type="term" value="F:chloride channel activity"/>
    <property type="evidence" value="ECO:0007669"/>
    <property type="project" value="TreeGrafter"/>
</dbReference>
<feature type="transmembrane region" description="Helical" evidence="6">
    <location>
        <begin position="384"/>
        <end position="406"/>
    </location>
</feature>
<protein>
    <recommendedName>
        <fullName evidence="6">Anoctamin</fullName>
    </recommendedName>
</protein>
<evidence type="ECO:0000259" key="8">
    <source>
        <dbReference type="Pfam" id="PF04547"/>
    </source>
</evidence>
<feature type="transmembrane region" description="Helical" evidence="6">
    <location>
        <begin position="466"/>
        <end position="485"/>
    </location>
</feature>
<sequence length="751" mass="87764">MLWEMFKFHERSKVESPPPIISTDNIEAIEESDKETISDNLEQKLQENDIFIDTLWGIHSELNQLRGSMSSQNVEDHPKDEGTDTEDATLPPTYLVVQVTSKIQEETLRWLIDKLKGRKRDGGGELIVMKQPVNTADSFILHISASKLKLLEVAEEIELVKTDRFGKRREFTVAQLEDFVFDGMHVDDLLTDSEKQTIVRHELENIRALTEDKSLPGYSTHKFYEGQSIFQACQHWGIVTKVYPLHDRETLKKLGSSWYMSLFAQQPLEEIRLYFGEAIALYFKFLDFYTRALIVPVVLGFLQLLVSRETVPFFCVFNVVWVTLCLELWKRKSNELAFMWNTIGMTSMDEPRPNFRGTMGIDAITGKVQPQSPRYMTYVKMYGVSLPLTVVCMVIAFYVMLLPFWAEDYIKQLDESHQQYIILPSLIYSLVVPIMNVYFRMFATFLTEWENHRTQSQYDRHRVTKLVLFEFVNNFLSLFYIGFILRDMEMLRSQLRNMLIMSQAICSFQEIIQPVAMNYYSRKLQRSKLKLSPSTSQPKLFKNDKFVEEVNILTDIKIPTIQPEDLRVKQALKEGEMEIYEDPYDDYLELFIQFGYVFLFSSVYPIAAFWALLNNVLEIRADAFKLCKVFQRPMCRRVKDIGAWQRAFEVLGAISIFTNCGILYLSPGLREKTSNFSEVQLLLTFVFLEHILLGIRYLLHIAISDKPEWVRVALAKKNYESKQALKYEISQKNRRLTLTRKFKTVHGPHSH</sequence>
<name>A0A653BTZ9_CALMS</name>
<dbReference type="Proteomes" id="UP000410492">
    <property type="component" value="Unassembled WGS sequence"/>
</dbReference>
<evidence type="ECO:0000256" key="4">
    <source>
        <dbReference type="ARBA" id="ARBA00022989"/>
    </source>
</evidence>
<keyword evidence="5 6" id="KW-0472">Membrane</keyword>
<dbReference type="GO" id="GO:0005886">
    <property type="term" value="C:plasma membrane"/>
    <property type="evidence" value="ECO:0007669"/>
    <property type="project" value="TreeGrafter"/>
</dbReference>
<keyword evidence="4 6" id="KW-1133">Transmembrane helix</keyword>
<gene>
    <name evidence="9" type="ORF">CALMAC_LOCUS3734</name>
</gene>
<feature type="region of interest" description="Disordered" evidence="7">
    <location>
        <begin position="68"/>
        <end position="88"/>
    </location>
</feature>
<dbReference type="OrthoDB" id="296386at2759"/>
<feature type="transmembrane region" description="Helical" evidence="6">
    <location>
        <begin position="426"/>
        <end position="446"/>
    </location>
</feature>
<accession>A0A653BTZ9</accession>
<evidence type="ECO:0000256" key="3">
    <source>
        <dbReference type="ARBA" id="ARBA00022692"/>
    </source>
</evidence>
<evidence type="ECO:0000256" key="6">
    <source>
        <dbReference type="RuleBase" id="RU280814"/>
    </source>
</evidence>
<comment type="subcellular location">
    <subcellularLocation>
        <location evidence="1 6">Membrane</location>
        <topology evidence="1 6">Multi-pass membrane protein</topology>
    </subcellularLocation>
</comment>
<reference evidence="9 10" key="1">
    <citation type="submission" date="2019-01" db="EMBL/GenBank/DDBJ databases">
        <authorList>
            <person name="Sayadi A."/>
        </authorList>
    </citation>
    <scope>NUCLEOTIDE SEQUENCE [LARGE SCALE GENOMIC DNA]</scope>
</reference>
<dbReference type="PANTHER" id="PTHR12308:SF74">
    <property type="entry name" value="ANOCTAMIN"/>
    <property type="match status" value="1"/>
</dbReference>
<evidence type="ECO:0000256" key="5">
    <source>
        <dbReference type="ARBA" id="ARBA00023136"/>
    </source>
</evidence>
<feature type="transmembrane region" description="Helical" evidence="6">
    <location>
        <begin position="647"/>
        <end position="667"/>
    </location>
</feature>
<dbReference type="InterPro" id="IPR007632">
    <property type="entry name" value="Anoctamin"/>
</dbReference>
<dbReference type="AlphaFoldDB" id="A0A653BTZ9"/>
<evidence type="ECO:0000256" key="7">
    <source>
        <dbReference type="SAM" id="MobiDB-lite"/>
    </source>
</evidence>
<dbReference type="Pfam" id="PF04547">
    <property type="entry name" value="Anoctamin"/>
    <property type="match status" value="1"/>
</dbReference>
<keyword evidence="10" id="KW-1185">Reference proteome</keyword>